<dbReference type="GO" id="GO:0005524">
    <property type="term" value="F:ATP binding"/>
    <property type="evidence" value="ECO:0007669"/>
    <property type="project" value="UniProtKB-KW"/>
</dbReference>
<evidence type="ECO:0000256" key="10">
    <source>
        <dbReference type="ARBA" id="ARBA00022573"/>
    </source>
</evidence>
<evidence type="ECO:0000256" key="4">
    <source>
        <dbReference type="ARBA" id="ARBA00003889"/>
    </source>
</evidence>
<dbReference type="Pfam" id="PF02283">
    <property type="entry name" value="CobU"/>
    <property type="match status" value="1"/>
</dbReference>
<evidence type="ECO:0000256" key="14">
    <source>
        <dbReference type="ARBA" id="ARBA00022840"/>
    </source>
</evidence>
<dbReference type="GO" id="GO:0009236">
    <property type="term" value="P:cobalamin biosynthetic process"/>
    <property type="evidence" value="ECO:0007669"/>
    <property type="project" value="UniProtKB-KW"/>
</dbReference>
<dbReference type="GO" id="GO:0005525">
    <property type="term" value="F:GTP binding"/>
    <property type="evidence" value="ECO:0007669"/>
    <property type="project" value="UniProtKB-KW"/>
</dbReference>
<keyword evidence="14" id="KW-0067">ATP-binding</keyword>
<evidence type="ECO:0000256" key="17">
    <source>
        <dbReference type="ARBA" id="ARBA00030571"/>
    </source>
</evidence>
<dbReference type="EMBL" id="DVIT01000015">
    <property type="protein sequence ID" value="HIS46765.1"/>
    <property type="molecule type" value="Genomic_DNA"/>
</dbReference>
<evidence type="ECO:0000256" key="12">
    <source>
        <dbReference type="ARBA" id="ARBA00022741"/>
    </source>
</evidence>
<evidence type="ECO:0000256" key="19">
    <source>
        <dbReference type="PIRSR" id="PIRSR006135-2"/>
    </source>
</evidence>
<comment type="catalytic activity">
    <reaction evidence="3">
        <text>adenosylcob(III)inamide + GTP = adenosylcob(III)inamide phosphate + GDP + H(+)</text>
        <dbReference type="Rhea" id="RHEA:15765"/>
        <dbReference type="ChEBI" id="CHEBI:2480"/>
        <dbReference type="ChEBI" id="CHEBI:15378"/>
        <dbReference type="ChEBI" id="CHEBI:37565"/>
        <dbReference type="ChEBI" id="CHEBI:58189"/>
        <dbReference type="ChEBI" id="CHEBI:58502"/>
        <dbReference type="EC" id="2.7.1.156"/>
    </reaction>
</comment>
<evidence type="ECO:0000256" key="8">
    <source>
        <dbReference type="ARBA" id="ARBA00012016"/>
    </source>
</evidence>
<evidence type="ECO:0000256" key="5">
    <source>
        <dbReference type="ARBA" id="ARBA00004692"/>
    </source>
</evidence>
<evidence type="ECO:0000256" key="7">
    <source>
        <dbReference type="ARBA" id="ARBA00007490"/>
    </source>
</evidence>
<dbReference type="PANTHER" id="PTHR34848:SF1">
    <property type="entry name" value="BIFUNCTIONAL ADENOSYLCOBALAMIN BIOSYNTHESIS PROTEIN COBU"/>
    <property type="match status" value="1"/>
</dbReference>
<feature type="binding site" evidence="19">
    <location>
        <begin position="32"/>
        <end position="34"/>
    </location>
    <ligand>
        <name>GTP</name>
        <dbReference type="ChEBI" id="CHEBI:37565"/>
    </ligand>
</feature>
<evidence type="ECO:0000256" key="16">
    <source>
        <dbReference type="ARBA" id="ARBA00029570"/>
    </source>
</evidence>
<evidence type="ECO:0000256" key="2">
    <source>
        <dbReference type="ARBA" id="ARBA00000711"/>
    </source>
</evidence>
<keyword evidence="20" id="KW-0548">Nucleotidyltransferase</keyword>
<dbReference type="InterPro" id="IPR027417">
    <property type="entry name" value="P-loop_NTPase"/>
</dbReference>
<organism evidence="20 21">
    <name type="scientific">Candidatus Scybalocola faecigallinarum</name>
    <dbReference type="NCBI Taxonomy" id="2840941"/>
    <lineage>
        <taxon>Bacteria</taxon>
        <taxon>Bacillati</taxon>
        <taxon>Bacillota</taxon>
        <taxon>Clostridia</taxon>
        <taxon>Lachnospirales</taxon>
        <taxon>Lachnospiraceae</taxon>
        <taxon>Lachnospiraceae incertae sedis</taxon>
        <taxon>Candidatus Scybalocola (ex Gilroy et al. 2021)</taxon>
    </lineage>
</organism>
<accession>A0A9D1F3P9</accession>
<keyword evidence="15 19" id="KW-0342">GTP-binding</keyword>
<evidence type="ECO:0000256" key="13">
    <source>
        <dbReference type="ARBA" id="ARBA00022777"/>
    </source>
</evidence>
<feature type="active site" description="GMP-histidine intermediate" evidence="18">
    <location>
        <position position="48"/>
    </location>
</feature>
<evidence type="ECO:0000256" key="15">
    <source>
        <dbReference type="ARBA" id="ARBA00023134"/>
    </source>
</evidence>
<evidence type="ECO:0000256" key="18">
    <source>
        <dbReference type="PIRSR" id="PIRSR006135-1"/>
    </source>
</evidence>
<sequence>MILVTGGCRSGKSAFAEELVMQDGKGPWLYIATAQVTDPEMEERVRKHSERRGDAWETYEGFKGLGEVLSGKEMAGFKGILLDSVTTMVTNLLFDFIGDVDWEDFNFEQVDYGKALDNIMKAFEALCRGAAGLPLVMVTDEIGLGVVPETCLGRNFRDILGTVNQYLAAVSDSVYMVISGIPVQIKGERGK</sequence>
<dbReference type="Proteomes" id="UP000823927">
    <property type="component" value="Unassembled WGS sequence"/>
</dbReference>
<dbReference type="SUPFAM" id="SSF52540">
    <property type="entry name" value="P-loop containing nucleoside triphosphate hydrolases"/>
    <property type="match status" value="1"/>
</dbReference>
<evidence type="ECO:0000256" key="3">
    <source>
        <dbReference type="ARBA" id="ARBA00001522"/>
    </source>
</evidence>
<evidence type="ECO:0000313" key="21">
    <source>
        <dbReference type="Proteomes" id="UP000823927"/>
    </source>
</evidence>
<feature type="binding site" evidence="19">
    <location>
        <position position="83"/>
    </location>
    <ligand>
        <name>GTP</name>
        <dbReference type="ChEBI" id="CHEBI:37565"/>
    </ligand>
</feature>
<evidence type="ECO:0000256" key="1">
    <source>
        <dbReference type="ARBA" id="ARBA00000312"/>
    </source>
</evidence>
<feature type="binding site" evidence="19">
    <location>
        <begin position="6"/>
        <end position="13"/>
    </location>
    <ligand>
        <name>GTP</name>
        <dbReference type="ChEBI" id="CHEBI:37565"/>
    </ligand>
</feature>
<dbReference type="NCBIfam" id="NF004469">
    <property type="entry name" value="PRK05800.1"/>
    <property type="match status" value="1"/>
</dbReference>
<reference evidence="20" key="2">
    <citation type="journal article" date="2021" name="PeerJ">
        <title>Extensive microbial diversity within the chicken gut microbiome revealed by metagenomics and culture.</title>
        <authorList>
            <person name="Gilroy R."/>
            <person name="Ravi A."/>
            <person name="Getino M."/>
            <person name="Pursley I."/>
            <person name="Horton D.L."/>
            <person name="Alikhan N.F."/>
            <person name="Baker D."/>
            <person name="Gharbi K."/>
            <person name="Hall N."/>
            <person name="Watson M."/>
            <person name="Adriaenssens E.M."/>
            <person name="Foster-Nyarko E."/>
            <person name="Jarju S."/>
            <person name="Secka A."/>
            <person name="Antonio M."/>
            <person name="Oren A."/>
            <person name="Chaudhuri R.R."/>
            <person name="La Ragione R."/>
            <person name="Hildebrand F."/>
            <person name="Pallen M.J."/>
        </authorList>
    </citation>
    <scope>NUCLEOTIDE SEQUENCE</scope>
    <source>
        <strain evidence="20">CHK178-757</strain>
    </source>
</reference>
<keyword evidence="12 19" id="KW-0547">Nucleotide-binding</keyword>
<dbReference type="InterPro" id="IPR003203">
    <property type="entry name" value="CobU/CobP"/>
</dbReference>
<reference evidence="20" key="1">
    <citation type="submission" date="2020-10" db="EMBL/GenBank/DDBJ databases">
        <authorList>
            <person name="Gilroy R."/>
        </authorList>
    </citation>
    <scope>NUCLEOTIDE SEQUENCE</scope>
    <source>
        <strain evidence="20">CHK178-757</strain>
    </source>
</reference>
<dbReference type="CDD" id="cd00544">
    <property type="entry name" value="CobU"/>
    <property type="match status" value="1"/>
</dbReference>
<dbReference type="GO" id="GO:0008820">
    <property type="term" value="F:cobinamide phosphate guanylyltransferase activity"/>
    <property type="evidence" value="ECO:0007669"/>
    <property type="project" value="UniProtKB-EC"/>
</dbReference>
<comment type="pathway">
    <text evidence="6">Cofactor biosynthesis; adenosylcobalamin biosynthesis; adenosylcobalamin from cob(II)yrinate a,c-diamide: step 5/7.</text>
</comment>
<name>A0A9D1F3P9_9FIRM</name>
<comment type="function">
    <text evidence="4">Catalyzes ATP-dependent phosphorylation of adenosylcobinamide and addition of GMP to adenosylcobinamide phosphate.</text>
</comment>
<feature type="binding site" evidence="19">
    <location>
        <position position="60"/>
    </location>
    <ligand>
        <name>GTP</name>
        <dbReference type="ChEBI" id="CHEBI:37565"/>
    </ligand>
</feature>
<dbReference type="AlphaFoldDB" id="A0A9D1F3P9"/>
<comment type="pathway">
    <text evidence="5">Cofactor biosynthesis; adenosylcobalamin biosynthesis; adenosylcobalamin from cob(II)yrinate a,c-diamide: step 6/7.</text>
</comment>
<keyword evidence="13 20" id="KW-0418">Kinase</keyword>
<gene>
    <name evidence="20" type="primary">cobU</name>
    <name evidence="20" type="ORF">IAB46_04230</name>
</gene>
<evidence type="ECO:0000256" key="6">
    <source>
        <dbReference type="ARBA" id="ARBA00005159"/>
    </source>
</evidence>
<proteinExistence type="inferred from homology"/>
<evidence type="ECO:0000313" key="20">
    <source>
        <dbReference type="EMBL" id="HIS46765.1"/>
    </source>
</evidence>
<comment type="catalytic activity">
    <reaction evidence="1">
        <text>adenosylcob(III)inamide + ATP = adenosylcob(III)inamide phosphate + ADP + H(+)</text>
        <dbReference type="Rhea" id="RHEA:15769"/>
        <dbReference type="ChEBI" id="CHEBI:2480"/>
        <dbReference type="ChEBI" id="CHEBI:15378"/>
        <dbReference type="ChEBI" id="CHEBI:30616"/>
        <dbReference type="ChEBI" id="CHEBI:58502"/>
        <dbReference type="ChEBI" id="CHEBI:456216"/>
        <dbReference type="EC" id="2.7.1.156"/>
    </reaction>
</comment>
<protein>
    <recommendedName>
        <fullName evidence="16">Adenosylcobinamide kinase</fullName>
        <ecNumber evidence="8">2.7.1.156</ecNumber>
        <ecNumber evidence="9">2.7.7.62</ecNumber>
    </recommendedName>
    <alternativeName>
        <fullName evidence="17">Adenosylcobinamide-phosphate guanylyltransferase</fullName>
    </alternativeName>
</protein>
<dbReference type="EC" id="2.7.1.156" evidence="8"/>
<comment type="catalytic activity">
    <reaction evidence="2">
        <text>adenosylcob(III)inamide phosphate + GTP + H(+) = adenosylcob(III)inamide-GDP + diphosphate</text>
        <dbReference type="Rhea" id="RHEA:22712"/>
        <dbReference type="ChEBI" id="CHEBI:15378"/>
        <dbReference type="ChEBI" id="CHEBI:33019"/>
        <dbReference type="ChEBI" id="CHEBI:37565"/>
        <dbReference type="ChEBI" id="CHEBI:58502"/>
        <dbReference type="ChEBI" id="CHEBI:60487"/>
        <dbReference type="EC" id="2.7.7.62"/>
    </reaction>
</comment>
<dbReference type="Gene3D" id="3.40.50.300">
    <property type="entry name" value="P-loop containing nucleotide triphosphate hydrolases"/>
    <property type="match status" value="1"/>
</dbReference>
<evidence type="ECO:0000256" key="11">
    <source>
        <dbReference type="ARBA" id="ARBA00022679"/>
    </source>
</evidence>
<evidence type="ECO:0000256" key="9">
    <source>
        <dbReference type="ARBA" id="ARBA00012523"/>
    </source>
</evidence>
<dbReference type="PIRSF" id="PIRSF006135">
    <property type="entry name" value="CobU"/>
    <property type="match status" value="1"/>
</dbReference>
<dbReference type="EC" id="2.7.7.62" evidence="9"/>
<comment type="similarity">
    <text evidence="7">Belongs to the CobU/CobP family.</text>
</comment>
<dbReference type="GO" id="GO:0043752">
    <property type="term" value="F:adenosylcobinamide kinase activity"/>
    <property type="evidence" value="ECO:0007669"/>
    <property type="project" value="UniProtKB-EC"/>
</dbReference>
<dbReference type="PANTHER" id="PTHR34848">
    <property type="match status" value="1"/>
</dbReference>
<comment type="caution">
    <text evidence="20">The sequence shown here is derived from an EMBL/GenBank/DDBJ whole genome shotgun (WGS) entry which is preliminary data.</text>
</comment>
<keyword evidence="10" id="KW-0169">Cobalamin biosynthesis</keyword>
<keyword evidence="11 20" id="KW-0808">Transferase</keyword>